<evidence type="ECO:0008006" key="3">
    <source>
        <dbReference type="Google" id="ProtNLM"/>
    </source>
</evidence>
<accession>A0A0D6PZZ0</accession>
<name>A0A0D6PZZ0_KOMEU</name>
<gene>
    <name evidence="1" type="ORF">Geu3261_0093_012</name>
</gene>
<dbReference type="Proteomes" id="UP000032675">
    <property type="component" value="Unassembled WGS sequence"/>
</dbReference>
<protein>
    <recommendedName>
        <fullName evidence="3">DUF945 domain-containing protein</fullName>
    </recommendedName>
</protein>
<reference evidence="1 2" key="1">
    <citation type="submission" date="2012-11" db="EMBL/GenBank/DDBJ databases">
        <title>Whole genome sequence of Gluconacetobacter europaeus NBRC3261.</title>
        <authorList>
            <person name="Azuma Y."/>
            <person name="Higashiura N."/>
            <person name="Hirakawa H."/>
            <person name="Matsushita K."/>
        </authorList>
    </citation>
    <scope>NUCLEOTIDE SEQUENCE [LARGE SCALE GENOMIC DNA]</scope>
    <source>
        <strain evidence="1 2">NBRC 3261</strain>
    </source>
</reference>
<proteinExistence type="predicted"/>
<organism evidence="1 2">
    <name type="scientific">Komagataeibacter europaeus NBRC 3261</name>
    <dbReference type="NCBI Taxonomy" id="1234669"/>
    <lineage>
        <taxon>Bacteria</taxon>
        <taxon>Pseudomonadati</taxon>
        <taxon>Pseudomonadota</taxon>
        <taxon>Alphaproteobacteria</taxon>
        <taxon>Acetobacterales</taxon>
        <taxon>Acetobacteraceae</taxon>
        <taxon>Komagataeibacter</taxon>
    </lineage>
</organism>
<evidence type="ECO:0000313" key="1">
    <source>
        <dbReference type="EMBL" id="GAN96729.1"/>
    </source>
</evidence>
<dbReference type="RefSeq" id="WP_019086931.1">
    <property type="nucleotide sequence ID" value="NZ_BANI01000086.1"/>
</dbReference>
<dbReference type="EMBL" id="BANI01000086">
    <property type="protein sequence ID" value="GAN96729.1"/>
    <property type="molecule type" value="Genomic_DNA"/>
</dbReference>
<evidence type="ECO:0000313" key="2">
    <source>
        <dbReference type="Proteomes" id="UP000032675"/>
    </source>
</evidence>
<dbReference type="AlphaFoldDB" id="A0A0D6PZZ0"/>
<sequence length="448" mass="48624">MKKLYPAIPLLILVLLVGSWGVHHFAQRRLEAGIADFRASIGPDATFSYATARPRTLARGAHFTAVTYHNPAMTLIAADVRLGGLTGNNVQGEKIGSLVLRNVKVMTTSNTISLDQVELSNLVLPNTARAAGDMARPLGFDSLVLDKGAFTNMHLAIPASQTDVTIGRMTVSQYGMGRSSHLDLDRLATQINLTPTRRISVEHIVVDGPDFASEVASLIQSGHLVHERHPQTMDLKKVEIDSTHPMLQIDHVTTSRFSTETEDKMDTKLDHLTLWATGTDNPSILNAFGYDHFSGNIHANSTSDRSAGRVHLEPLTIESPDMGNLTMVSELDQIPFDDMAIIPETARIVSAAMTWDDLSLANHVVAGLAKSRDMDVDTYRQNLLSTLSTSDDASMRAMGRFLQSPQDHPLQIALRPMKPVNLMMLGVALSMAGDPSVAAPLGLTISTP</sequence>
<comment type="caution">
    <text evidence="1">The sequence shown here is derived from an EMBL/GenBank/DDBJ whole genome shotgun (WGS) entry which is preliminary data.</text>
</comment>